<dbReference type="GO" id="GO:0016887">
    <property type="term" value="F:ATP hydrolysis activity"/>
    <property type="evidence" value="ECO:0007669"/>
    <property type="project" value="InterPro"/>
</dbReference>
<dbReference type="Pfam" id="PF13304">
    <property type="entry name" value="AAA_21"/>
    <property type="match status" value="1"/>
</dbReference>
<dbReference type="GO" id="GO:0005524">
    <property type="term" value="F:ATP binding"/>
    <property type="evidence" value="ECO:0007669"/>
    <property type="project" value="InterPro"/>
</dbReference>
<comment type="caution">
    <text evidence="2">The sequence shown here is derived from an EMBL/GenBank/DDBJ whole genome shotgun (WGS) entry which is preliminary data.</text>
</comment>
<feature type="domain" description="ATPase AAA-type core" evidence="1">
    <location>
        <begin position="56"/>
        <end position="125"/>
    </location>
</feature>
<protein>
    <recommendedName>
        <fullName evidence="1">ATPase AAA-type core domain-containing protein</fullName>
    </recommendedName>
</protein>
<dbReference type="Proteomes" id="UP000637423">
    <property type="component" value="Unassembled WGS sequence"/>
</dbReference>
<proteinExistence type="predicted"/>
<gene>
    <name evidence="2" type="ORF">GCM10011396_33570</name>
</gene>
<sequence>MTEGAPHSFDPETIIALRREISGRGYESFQTYEIDDYNGEPPFPYFVVTVGNVTYNSEDMGQGELCINYLIWALSRLSENSILLIEEPESHLPPRAQNALMNYIAEASIDRSLSVVVSTHSQHTLENFAAANITLLTREGINFVLNHKPVRTLLHESLRIVNLTPTIIITEDNSAGAFLKYLIFHLDESLLELVDIGWANGWTDLDEILKRFPSELKKIHIRLVYDGDQRGIDRPNVNFPFHYLPDADDPAKLMADAVKANIAKFSESFPADTQRVRSALAIQAQTDAKDYFHNVVRALGEIADLKTVYKVATLVWLSIPENKIKAEKFLADLSKSLEI</sequence>
<evidence type="ECO:0000313" key="2">
    <source>
        <dbReference type="EMBL" id="GGC83441.1"/>
    </source>
</evidence>
<dbReference type="InterPro" id="IPR027417">
    <property type="entry name" value="P-loop_NTPase"/>
</dbReference>
<dbReference type="PANTHER" id="PTHR43581">
    <property type="entry name" value="ATP/GTP PHOSPHATASE"/>
    <property type="match status" value="1"/>
</dbReference>
<dbReference type="SUPFAM" id="SSF52540">
    <property type="entry name" value="P-loop containing nucleoside triphosphate hydrolases"/>
    <property type="match status" value="1"/>
</dbReference>
<dbReference type="EMBL" id="BMED01000003">
    <property type="protein sequence ID" value="GGC83441.1"/>
    <property type="molecule type" value="Genomic_DNA"/>
</dbReference>
<dbReference type="PANTHER" id="PTHR43581:SF4">
    <property type="entry name" value="ATP_GTP PHOSPHATASE"/>
    <property type="match status" value="1"/>
</dbReference>
<evidence type="ECO:0000313" key="3">
    <source>
        <dbReference type="Proteomes" id="UP000637423"/>
    </source>
</evidence>
<name>A0A916URK9_9BURK</name>
<reference evidence="2" key="2">
    <citation type="submission" date="2020-09" db="EMBL/GenBank/DDBJ databases">
        <authorList>
            <person name="Sun Q."/>
            <person name="Zhou Y."/>
        </authorList>
    </citation>
    <scope>NUCLEOTIDE SEQUENCE</scope>
    <source>
        <strain evidence="2">CGMCC 1.10998</strain>
    </source>
</reference>
<dbReference type="InterPro" id="IPR003959">
    <property type="entry name" value="ATPase_AAA_core"/>
</dbReference>
<dbReference type="Gene3D" id="3.40.50.300">
    <property type="entry name" value="P-loop containing nucleotide triphosphate hydrolases"/>
    <property type="match status" value="1"/>
</dbReference>
<accession>A0A916URK9</accession>
<organism evidence="2 3">
    <name type="scientific">Undibacterium terreum</name>
    <dbReference type="NCBI Taxonomy" id="1224302"/>
    <lineage>
        <taxon>Bacteria</taxon>
        <taxon>Pseudomonadati</taxon>
        <taxon>Pseudomonadota</taxon>
        <taxon>Betaproteobacteria</taxon>
        <taxon>Burkholderiales</taxon>
        <taxon>Oxalobacteraceae</taxon>
        <taxon>Undibacterium</taxon>
    </lineage>
</organism>
<reference evidence="2" key="1">
    <citation type="journal article" date="2014" name="Int. J. Syst. Evol. Microbiol.">
        <title>Complete genome sequence of Corynebacterium casei LMG S-19264T (=DSM 44701T), isolated from a smear-ripened cheese.</title>
        <authorList>
            <consortium name="US DOE Joint Genome Institute (JGI-PGF)"/>
            <person name="Walter F."/>
            <person name="Albersmeier A."/>
            <person name="Kalinowski J."/>
            <person name="Ruckert C."/>
        </authorList>
    </citation>
    <scope>NUCLEOTIDE SEQUENCE</scope>
    <source>
        <strain evidence="2">CGMCC 1.10998</strain>
    </source>
</reference>
<dbReference type="CDD" id="cd00267">
    <property type="entry name" value="ABC_ATPase"/>
    <property type="match status" value="1"/>
</dbReference>
<keyword evidence="3" id="KW-1185">Reference proteome</keyword>
<dbReference type="AlphaFoldDB" id="A0A916URK9"/>
<evidence type="ECO:0000259" key="1">
    <source>
        <dbReference type="Pfam" id="PF13304"/>
    </source>
</evidence>
<dbReference type="InterPro" id="IPR051396">
    <property type="entry name" value="Bact_Antivir_Def_Nuclease"/>
</dbReference>